<keyword evidence="3" id="KW-0560">Oxidoreductase</keyword>
<gene>
    <name evidence="3" type="ordered locus">AZC_4509</name>
</gene>
<dbReference type="AlphaFoldDB" id="A8HYX1"/>
<protein>
    <submittedName>
        <fullName evidence="3">Alkylhydroperoxidase</fullName>
    </submittedName>
</protein>
<dbReference type="PANTHER" id="PTHR35446">
    <property type="entry name" value="SI:CH211-175M2.5"/>
    <property type="match status" value="1"/>
</dbReference>
<dbReference type="NCBIfam" id="TIGR01926">
    <property type="entry name" value="peroxid_rel"/>
    <property type="match status" value="1"/>
</dbReference>
<dbReference type="Gene3D" id="1.20.1290.10">
    <property type="entry name" value="AhpD-like"/>
    <property type="match status" value="1"/>
</dbReference>
<name>A8HYX1_AZOC5</name>
<dbReference type="EMBL" id="AP009384">
    <property type="protein sequence ID" value="BAF90507.1"/>
    <property type="molecule type" value="Genomic_DNA"/>
</dbReference>
<reference evidence="3 4" key="4">
    <citation type="journal article" date="2009" name="Appl. Environ. Microbiol.">
        <title>Comparative genome-wide transcriptional profiling of Azorhizobium caulinodans ORS571 grown under free-living and symbiotic conditions.</title>
        <authorList>
            <person name="Tsukada S."/>
            <person name="Aono T."/>
            <person name="Akiba N."/>
            <person name="Lee KB."/>
            <person name="Liu CT."/>
            <person name="Toyazaki H."/>
            <person name="Oyaizu H."/>
        </authorList>
    </citation>
    <scope>NUCLEOTIDE SEQUENCE [LARGE SCALE GENOMIC DNA]</scope>
    <source>
        <strain evidence="4">ATCC 43989 / DSM 5975 / JCM 20966 / LMG 6465 / NBRC 14845 / NCIMB 13405 / ORS 571</strain>
    </source>
</reference>
<reference evidence="4" key="2">
    <citation type="submission" date="2007-04" db="EMBL/GenBank/DDBJ databases">
        <title>Complete genome sequence of the nitrogen-fixing bacterium Azorhizobium caulinodans ORS571.</title>
        <authorList>
            <person name="Lee K.B."/>
            <person name="Backer P.D."/>
            <person name="Aono T."/>
            <person name="Liu C.T."/>
            <person name="Suzuki S."/>
            <person name="Suzuki T."/>
            <person name="Kaneko T."/>
            <person name="Yamada M."/>
            <person name="Tabata S."/>
            <person name="Kupfer D.M."/>
            <person name="Najar F.Z."/>
            <person name="Wiley G.B."/>
            <person name="Roe B."/>
            <person name="Binnewies T."/>
            <person name="Ussery D."/>
            <person name="Vereecke D."/>
            <person name="Gevers D."/>
            <person name="Holsters M."/>
            <person name="Oyaizu H."/>
        </authorList>
    </citation>
    <scope>NUCLEOTIDE SEQUENCE [LARGE SCALE GENOMIC DNA]</scope>
    <source>
        <strain evidence="4">ATCC 43989 / DSM 5975 / JCM 20966 / LMG 6465 / NBRC 14845 / NCIMB 13405 / ORS 571</strain>
    </source>
</reference>
<dbReference type="NCBIfam" id="TIGR00778">
    <property type="entry name" value="ahpD_dom"/>
    <property type="match status" value="1"/>
</dbReference>
<evidence type="ECO:0000313" key="3">
    <source>
        <dbReference type="EMBL" id="BAF90507.1"/>
    </source>
</evidence>
<keyword evidence="3" id="KW-0575">Peroxidase</keyword>
<feature type="domain" description="Carboxymuconolactone decarboxylase-like" evidence="2">
    <location>
        <begin position="126"/>
        <end position="203"/>
    </location>
</feature>
<dbReference type="InterPro" id="IPR010195">
    <property type="entry name" value="Uncharacterised_peroxidase-rel"/>
</dbReference>
<reference evidence="3 4" key="6">
    <citation type="journal article" date="2011" name="Appl. Environ. Microbiol.">
        <title>Involvement of the azorhizobial chromosome partition gene (parA) in the onset of bacteroid differentiation during Sesbania rostrata stem nodule development.</title>
        <authorList>
            <person name="Liu CT."/>
            <person name="Lee KB."/>
            <person name="Wang YS."/>
            <person name="Peng MH."/>
            <person name="Lee KT."/>
            <person name="Suzuki S."/>
            <person name="Suzuki T."/>
            <person name="Oyaizu H."/>
        </authorList>
    </citation>
    <scope>NUCLEOTIDE SEQUENCE [LARGE SCALE GENOMIC DNA]</scope>
    <source>
        <strain evidence="4">ATCC 43989 / DSM 5975 / JCM 20966 / LMG 6465 / NBRC 14845 / NCIMB 13405 / ORS 571</strain>
    </source>
</reference>
<dbReference type="STRING" id="438753.AZC_4509"/>
<reference evidence="3 4" key="3">
    <citation type="journal article" date="2008" name="BMC Genomics">
        <title>The genome of the versatile nitrogen fixer Azorhizobium caulinodans ORS571.</title>
        <authorList>
            <person name="Lee KB."/>
            <person name="Backer P.D."/>
            <person name="Aono T."/>
            <person name="Liu CT."/>
            <person name="Suzuki S."/>
            <person name="Suzuki T."/>
            <person name="Kaneko T."/>
            <person name="Yamada M."/>
            <person name="Tabata S."/>
            <person name="Kupfer D.M."/>
            <person name="Najar F.Z."/>
            <person name="Wiley G.B."/>
            <person name="Roe B."/>
            <person name="Binnewies T.T."/>
            <person name="Ussery D.W."/>
            <person name="D'Haeze W."/>
            <person name="Herder J.D."/>
            <person name="Gevers D."/>
            <person name="Vereecke D."/>
            <person name="Holsters M."/>
            <person name="Oyaizu H."/>
        </authorList>
    </citation>
    <scope>NUCLEOTIDE SEQUENCE [LARGE SCALE GENOMIC DNA]</scope>
    <source>
        <strain evidence="4">ATCC 43989 / DSM 5975 / JCM 20966 / LMG 6465 / NBRC 14845 / NCIMB 13405 / ORS 571</strain>
    </source>
</reference>
<evidence type="ECO:0000259" key="2">
    <source>
        <dbReference type="Pfam" id="PF02627"/>
    </source>
</evidence>
<feature type="region of interest" description="Disordered" evidence="1">
    <location>
        <begin position="1"/>
        <end position="61"/>
    </location>
</feature>
<dbReference type="InterPro" id="IPR004675">
    <property type="entry name" value="AhpD_core"/>
</dbReference>
<proteinExistence type="predicted"/>
<sequence>MTPGNDEIMTRWPLMAKKTTTAAKLSTPDKGVEKPNNLSATPKKASSGKRFQNTATQHPERKQAALRGTASKAAGVPAAEPVIALDLPMAPLDAPTQAYFDKCVEKIGFVPNVLKAYAFDLAKLGAFSAMYNDLMLAPSGLSKLEREMIAVAVSAVNRCYYCLTAHGAAVRALSGTPELGEQILMNYRAARLDARQRAILDFAVKLTETPHLVEEPDRTALRDAGLSERDIWDVAAVAAFFNMSNRVASATDMRPNPEYHAQAR</sequence>
<dbReference type="HOGENOM" id="CLU_082760_4_0_5"/>
<dbReference type="PANTHER" id="PTHR35446:SF2">
    <property type="entry name" value="CARBOXYMUCONOLACTONE DECARBOXYLASE-LIKE DOMAIN-CONTAINING PROTEIN"/>
    <property type="match status" value="1"/>
</dbReference>
<reference evidence="3 4" key="1">
    <citation type="journal article" date="2007" name="Appl. Environ. Microbiol.">
        <title>Rhizobial factors required for stem nodule maturation and maintenance in Sesbania rostrata-Azorhizobium caulinodans ORS571 symbiosis.</title>
        <authorList>
            <person name="Suzuki S."/>
            <person name="Aono T."/>
            <person name="Lee KB."/>
            <person name="Suzuki T."/>
            <person name="Liu CT."/>
            <person name="Miwa H."/>
            <person name="Wakao S."/>
            <person name="Iki T."/>
            <person name="Oyaizu H."/>
        </authorList>
    </citation>
    <scope>NUCLEOTIDE SEQUENCE [LARGE SCALE GENOMIC DNA]</scope>
    <source>
        <strain evidence="4">ATCC 43989 / DSM 5975 / JCM 20966 / LMG 6465 / NBRC 14845 / NCIMB 13405 / ORS 571</strain>
    </source>
</reference>
<dbReference type="SUPFAM" id="SSF69118">
    <property type="entry name" value="AhpD-like"/>
    <property type="match status" value="1"/>
</dbReference>
<dbReference type="InterPro" id="IPR029032">
    <property type="entry name" value="AhpD-like"/>
</dbReference>
<evidence type="ECO:0000256" key="1">
    <source>
        <dbReference type="SAM" id="MobiDB-lite"/>
    </source>
</evidence>
<dbReference type="GO" id="GO:0051920">
    <property type="term" value="F:peroxiredoxin activity"/>
    <property type="evidence" value="ECO:0007669"/>
    <property type="project" value="InterPro"/>
</dbReference>
<organism evidence="3 4">
    <name type="scientific">Azorhizobium caulinodans (strain ATCC 43989 / DSM 5975 / JCM 20966 / LMG 6465 / NBRC 14845 / NCIMB 13405 / ORS 571)</name>
    <dbReference type="NCBI Taxonomy" id="438753"/>
    <lineage>
        <taxon>Bacteria</taxon>
        <taxon>Pseudomonadati</taxon>
        <taxon>Pseudomonadota</taxon>
        <taxon>Alphaproteobacteria</taxon>
        <taxon>Hyphomicrobiales</taxon>
        <taxon>Xanthobacteraceae</taxon>
        <taxon>Azorhizobium</taxon>
    </lineage>
</organism>
<dbReference type="InterPro" id="IPR003779">
    <property type="entry name" value="CMD-like"/>
</dbReference>
<evidence type="ECO:0000313" key="4">
    <source>
        <dbReference type="Proteomes" id="UP000000270"/>
    </source>
</evidence>
<dbReference type="Gene3D" id="1.20.5.810">
    <property type="entry name" value="AhpD-like"/>
    <property type="match status" value="1"/>
</dbReference>
<reference evidence="3 4" key="5">
    <citation type="journal article" date="2010" name="Appl. Environ. Microbiol.">
        <title>phrR-like gene praR of Azorhizobium caulinodans ORS571 is essential for symbiosis with Sesbania rostrata and is involved in expression of reb genes.</title>
        <authorList>
            <person name="Akiba N."/>
            <person name="Aono T."/>
            <person name="Toyazaki H."/>
            <person name="Sato S."/>
            <person name="Oyaizu H."/>
        </authorList>
    </citation>
    <scope>NUCLEOTIDE SEQUENCE [LARGE SCALE GENOMIC DNA]</scope>
    <source>
        <strain evidence="4">ATCC 43989 / DSM 5975 / JCM 20966 / LMG 6465 / NBRC 14845 / NCIMB 13405 / ORS 571</strain>
    </source>
</reference>
<accession>A8HYX1</accession>
<dbReference type="KEGG" id="azc:AZC_4509"/>
<keyword evidence="4" id="KW-1185">Reference proteome</keyword>
<dbReference type="Pfam" id="PF02627">
    <property type="entry name" value="CMD"/>
    <property type="match status" value="1"/>
</dbReference>
<dbReference type="Proteomes" id="UP000000270">
    <property type="component" value="Chromosome"/>
</dbReference>
<dbReference type="eggNOG" id="COG2128">
    <property type="taxonomic scope" value="Bacteria"/>
</dbReference>